<evidence type="ECO:0008006" key="3">
    <source>
        <dbReference type="Google" id="ProtNLM"/>
    </source>
</evidence>
<accession>A0ABP5QJZ9</accession>
<evidence type="ECO:0000313" key="2">
    <source>
        <dbReference type="Proteomes" id="UP001500305"/>
    </source>
</evidence>
<dbReference type="EMBL" id="BAAATR010000006">
    <property type="protein sequence ID" value="GAA2238070.1"/>
    <property type="molecule type" value="Genomic_DNA"/>
</dbReference>
<keyword evidence="2" id="KW-1185">Reference proteome</keyword>
<proteinExistence type="predicted"/>
<organism evidence="1 2">
    <name type="scientific">Kitasatospora cystarginea</name>
    <dbReference type="NCBI Taxonomy" id="58350"/>
    <lineage>
        <taxon>Bacteria</taxon>
        <taxon>Bacillati</taxon>
        <taxon>Actinomycetota</taxon>
        <taxon>Actinomycetes</taxon>
        <taxon>Kitasatosporales</taxon>
        <taxon>Streptomycetaceae</taxon>
        <taxon>Kitasatospora</taxon>
    </lineage>
</organism>
<comment type="caution">
    <text evidence="1">The sequence shown here is derived from an EMBL/GenBank/DDBJ whole genome shotgun (WGS) entry which is preliminary data.</text>
</comment>
<protein>
    <recommendedName>
        <fullName evidence="3">DUF5753 domain-containing protein</fullName>
    </recommendedName>
</protein>
<evidence type="ECO:0000313" key="1">
    <source>
        <dbReference type="EMBL" id="GAA2238070.1"/>
    </source>
</evidence>
<name>A0ABP5QJZ9_9ACTN</name>
<dbReference type="RefSeq" id="WP_344635800.1">
    <property type="nucleotide sequence ID" value="NZ_BAAATR010000006.1"/>
</dbReference>
<reference evidence="2" key="1">
    <citation type="journal article" date="2019" name="Int. J. Syst. Evol. Microbiol.">
        <title>The Global Catalogue of Microorganisms (GCM) 10K type strain sequencing project: providing services to taxonomists for standard genome sequencing and annotation.</title>
        <authorList>
            <consortium name="The Broad Institute Genomics Platform"/>
            <consortium name="The Broad Institute Genome Sequencing Center for Infectious Disease"/>
            <person name="Wu L."/>
            <person name="Ma J."/>
        </authorList>
    </citation>
    <scope>NUCLEOTIDE SEQUENCE [LARGE SCALE GENOMIC DNA]</scope>
    <source>
        <strain evidence="2">JCM 7356</strain>
    </source>
</reference>
<sequence length="118" mass="12679">MSELESETGRLREYRAEAEAAANALETAWKVAGLPSDINVMPIVSGRGMYEGPHVSFGGGHARVAWALAEALTDYARLSGRLIDGEPQSLVARMLADLRVAPALPDDGLYVVRRELSA</sequence>
<dbReference type="Proteomes" id="UP001500305">
    <property type="component" value="Unassembled WGS sequence"/>
</dbReference>
<gene>
    <name evidence="1" type="ORF">GCM10010430_18870</name>
</gene>